<dbReference type="AlphaFoldDB" id="A0A2S4LWQ8"/>
<dbReference type="CDD" id="cd00093">
    <property type="entry name" value="HTH_XRE"/>
    <property type="match status" value="1"/>
</dbReference>
<dbReference type="GO" id="GO:0003677">
    <property type="term" value="F:DNA binding"/>
    <property type="evidence" value="ECO:0007669"/>
    <property type="project" value="UniProtKB-KW"/>
</dbReference>
<dbReference type="Pfam" id="PF13560">
    <property type="entry name" value="HTH_31"/>
    <property type="match status" value="1"/>
</dbReference>
<evidence type="ECO:0000259" key="2">
    <source>
        <dbReference type="PROSITE" id="PS50943"/>
    </source>
</evidence>
<dbReference type="SMART" id="SM00530">
    <property type="entry name" value="HTH_XRE"/>
    <property type="match status" value="1"/>
</dbReference>
<dbReference type="PROSITE" id="PS50943">
    <property type="entry name" value="HTH_CROC1"/>
    <property type="match status" value="1"/>
</dbReference>
<dbReference type="OrthoDB" id="8527856at2"/>
<keyword evidence="4" id="KW-1185">Reference proteome</keyword>
<dbReference type="SUPFAM" id="SSF47413">
    <property type="entry name" value="lambda repressor-like DNA-binding domains"/>
    <property type="match status" value="1"/>
</dbReference>
<dbReference type="EMBL" id="PQGA01000021">
    <property type="protein sequence ID" value="POR46884.1"/>
    <property type="molecule type" value="Genomic_DNA"/>
</dbReference>
<organism evidence="3 4">
    <name type="scientific">Paraburkholderia eburnea</name>
    <dbReference type="NCBI Taxonomy" id="1189126"/>
    <lineage>
        <taxon>Bacteria</taxon>
        <taxon>Pseudomonadati</taxon>
        <taxon>Pseudomonadota</taxon>
        <taxon>Betaproteobacteria</taxon>
        <taxon>Burkholderiales</taxon>
        <taxon>Burkholderiaceae</taxon>
        <taxon>Paraburkholderia</taxon>
    </lineage>
</organism>
<gene>
    <name evidence="3" type="ORF">B0G62_12139</name>
</gene>
<sequence>MNAIVQDFGAAVRRLREARAWSQERLAEHAGLNRTYVGEIERGTVIASIVTVEKLAHALGMSVADLLGALVATAPPARASYLVQPASFDL</sequence>
<reference evidence="3 4" key="1">
    <citation type="submission" date="2018-01" db="EMBL/GenBank/DDBJ databases">
        <title>Genomic Encyclopedia of Type Strains, Phase III (KMG-III): the genomes of soil and plant-associated and newly described type strains.</title>
        <authorList>
            <person name="Whitman W."/>
        </authorList>
    </citation>
    <scope>NUCLEOTIDE SEQUENCE [LARGE SCALE GENOMIC DNA]</scope>
    <source>
        <strain evidence="3 4">JCM 18070</strain>
    </source>
</reference>
<feature type="domain" description="HTH cro/C1-type" evidence="2">
    <location>
        <begin position="12"/>
        <end position="66"/>
    </location>
</feature>
<dbReference type="GO" id="GO:0005829">
    <property type="term" value="C:cytosol"/>
    <property type="evidence" value="ECO:0007669"/>
    <property type="project" value="TreeGrafter"/>
</dbReference>
<dbReference type="InterPro" id="IPR001387">
    <property type="entry name" value="Cro/C1-type_HTH"/>
</dbReference>
<dbReference type="PANTHER" id="PTHR46797">
    <property type="entry name" value="HTH-TYPE TRANSCRIPTIONAL REGULATOR"/>
    <property type="match status" value="1"/>
</dbReference>
<dbReference type="Gene3D" id="1.10.260.40">
    <property type="entry name" value="lambda repressor-like DNA-binding domains"/>
    <property type="match status" value="1"/>
</dbReference>
<name>A0A2S4LWQ8_9BURK</name>
<protein>
    <submittedName>
        <fullName evidence="3">Helix-turn-helix protein</fullName>
    </submittedName>
</protein>
<dbReference type="PANTHER" id="PTHR46797:SF1">
    <property type="entry name" value="METHYLPHOSPHONATE SYNTHASE"/>
    <property type="match status" value="1"/>
</dbReference>
<dbReference type="InterPro" id="IPR050807">
    <property type="entry name" value="TransReg_Diox_bact_type"/>
</dbReference>
<dbReference type="GO" id="GO:0003700">
    <property type="term" value="F:DNA-binding transcription factor activity"/>
    <property type="evidence" value="ECO:0007669"/>
    <property type="project" value="TreeGrafter"/>
</dbReference>
<dbReference type="InterPro" id="IPR010982">
    <property type="entry name" value="Lambda_DNA-bd_dom_sf"/>
</dbReference>
<evidence type="ECO:0000313" key="3">
    <source>
        <dbReference type="EMBL" id="POR46884.1"/>
    </source>
</evidence>
<dbReference type="Proteomes" id="UP000237381">
    <property type="component" value="Unassembled WGS sequence"/>
</dbReference>
<accession>A0A2S4LWQ8</accession>
<proteinExistence type="predicted"/>
<comment type="caution">
    <text evidence="3">The sequence shown here is derived from an EMBL/GenBank/DDBJ whole genome shotgun (WGS) entry which is preliminary data.</text>
</comment>
<evidence type="ECO:0000313" key="4">
    <source>
        <dbReference type="Proteomes" id="UP000237381"/>
    </source>
</evidence>
<dbReference type="RefSeq" id="WP_103707096.1">
    <property type="nucleotide sequence ID" value="NZ_PQGA01000021.1"/>
</dbReference>
<evidence type="ECO:0000256" key="1">
    <source>
        <dbReference type="ARBA" id="ARBA00023125"/>
    </source>
</evidence>
<keyword evidence="1" id="KW-0238">DNA-binding</keyword>